<protein>
    <submittedName>
        <fullName evidence="3">Uncharacterized protein</fullName>
    </submittedName>
</protein>
<gene>
    <name evidence="3" type="ORF">Adu01nite_54480</name>
</gene>
<dbReference type="PROSITE" id="PS51257">
    <property type="entry name" value="PROKAR_LIPOPROTEIN"/>
    <property type="match status" value="1"/>
</dbReference>
<feature type="signal peptide" evidence="2">
    <location>
        <begin position="1"/>
        <end position="18"/>
    </location>
</feature>
<proteinExistence type="predicted"/>
<keyword evidence="4" id="KW-1185">Reference proteome</keyword>
<reference evidence="3 4" key="1">
    <citation type="submission" date="2021-01" db="EMBL/GenBank/DDBJ databases">
        <title>Whole genome shotgun sequence of Actinoplanes durhamensis NBRC 14914.</title>
        <authorList>
            <person name="Komaki H."/>
            <person name="Tamura T."/>
        </authorList>
    </citation>
    <scope>NUCLEOTIDE SEQUENCE [LARGE SCALE GENOMIC DNA]</scope>
    <source>
        <strain evidence="3 4">NBRC 14914</strain>
    </source>
</reference>
<dbReference type="RefSeq" id="WP_203730554.1">
    <property type="nucleotide sequence ID" value="NZ_BAAATX010000029.1"/>
</dbReference>
<evidence type="ECO:0000256" key="2">
    <source>
        <dbReference type="SAM" id="SignalP"/>
    </source>
</evidence>
<evidence type="ECO:0000256" key="1">
    <source>
        <dbReference type="SAM" id="MobiDB-lite"/>
    </source>
</evidence>
<sequence length="162" mass="15952">MRTFAVAAAVFLAAASLAACDSSVDTVDGQAAPVTATTTAAATTAATTAAATTTTPATATSSSAKPPAAKSPCPVTAAVLDKALKNDAAWTDRVPSDTHLTEVTCTGGWATGMSIVKDVDPAGILFKYNTATGAWKPVNMGSGGYCDGFTSVAVATKLGNGC</sequence>
<keyword evidence="2" id="KW-0732">Signal</keyword>
<evidence type="ECO:0000313" key="4">
    <source>
        <dbReference type="Proteomes" id="UP000637628"/>
    </source>
</evidence>
<dbReference type="Proteomes" id="UP000637628">
    <property type="component" value="Unassembled WGS sequence"/>
</dbReference>
<accession>A0ABQ3Z2P5</accession>
<evidence type="ECO:0000313" key="3">
    <source>
        <dbReference type="EMBL" id="GIE04098.1"/>
    </source>
</evidence>
<comment type="caution">
    <text evidence="3">The sequence shown here is derived from an EMBL/GenBank/DDBJ whole genome shotgun (WGS) entry which is preliminary data.</text>
</comment>
<name>A0ABQ3Z2P5_9ACTN</name>
<organism evidence="3 4">
    <name type="scientific">Paractinoplanes durhamensis</name>
    <dbReference type="NCBI Taxonomy" id="113563"/>
    <lineage>
        <taxon>Bacteria</taxon>
        <taxon>Bacillati</taxon>
        <taxon>Actinomycetota</taxon>
        <taxon>Actinomycetes</taxon>
        <taxon>Micromonosporales</taxon>
        <taxon>Micromonosporaceae</taxon>
        <taxon>Paractinoplanes</taxon>
    </lineage>
</organism>
<dbReference type="EMBL" id="BOML01000043">
    <property type="protein sequence ID" value="GIE04098.1"/>
    <property type="molecule type" value="Genomic_DNA"/>
</dbReference>
<feature type="chain" id="PRO_5047439021" evidence="2">
    <location>
        <begin position="19"/>
        <end position="162"/>
    </location>
</feature>
<feature type="region of interest" description="Disordered" evidence="1">
    <location>
        <begin position="51"/>
        <end position="72"/>
    </location>
</feature>